<keyword evidence="6" id="KW-0325">Glycoprotein</keyword>
<dbReference type="Proteomes" id="UP000825729">
    <property type="component" value="Unassembled WGS sequence"/>
</dbReference>
<dbReference type="PANTHER" id="PTHR46854">
    <property type="entry name" value="5'-ADENYLYLSULFATE REDUCTASE-LIKE 4-RELATED"/>
    <property type="match status" value="1"/>
</dbReference>
<reference evidence="7 8" key="1">
    <citation type="submission" date="2021-07" db="EMBL/GenBank/DDBJ databases">
        <title>The Aristolochia fimbriata genome: insights into angiosperm evolution, floral development and chemical biosynthesis.</title>
        <authorList>
            <person name="Jiao Y."/>
        </authorList>
    </citation>
    <scope>NUCLEOTIDE SEQUENCE [LARGE SCALE GENOMIC DNA]</scope>
    <source>
        <strain evidence="7">IBCAS-2021</strain>
        <tissue evidence="7">Leaf</tissue>
    </source>
</reference>
<dbReference type="Gene3D" id="3.40.30.10">
    <property type="entry name" value="Glutaredoxin"/>
    <property type="match status" value="1"/>
</dbReference>
<keyword evidence="4" id="KW-1133">Transmembrane helix</keyword>
<dbReference type="PANTHER" id="PTHR46854:SF1">
    <property type="entry name" value="5'-ADENYLYLSULFATE REDUCTASE-LIKE 4-RELATED"/>
    <property type="match status" value="1"/>
</dbReference>
<keyword evidence="8" id="KW-1185">Reference proteome</keyword>
<evidence type="ECO:0000256" key="5">
    <source>
        <dbReference type="ARBA" id="ARBA00023136"/>
    </source>
</evidence>
<proteinExistence type="predicted"/>
<keyword evidence="2" id="KW-0812">Transmembrane</keyword>
<protein>
    <recommendedName>
        <fullName evidence="9">Thioredoxin domain-containing protein</fullName>
    </recommendedName>
</protein>
<dbReference type="GO" id="GO:0016020">
    <property type="term" value="C:membrane"/>
    <property type="evidence" value="ECO:0007669"/>
    <property type="project" value="UniProtKB-SubCell"/>
</dbReference>
<dbReference type="EMBL" id="JAINDJ010000004">
    <property type="protein sequence ID" value="KAG9449606.1"/>
    <property type="molecule type" value="Genomic_DNA"/>
</dbReference>
<evidence type="ECO:0000256" key="3">
    <source>
        <dbReference type="ARBA" id="ARBA00022729"/>
    </source>
</evidence>
<dbReference type="AlphaFoldDB" id="A0AAV7ENX9"/>
<dbReference type="SUPFAM" id="SSF52833">
    <property type="entry name" value="Thioredoxin-like"/>
    <property type="match status" value="1"/>
</dbReference>
<evidence type="ECO:0000256" key="4">
    <source>
        <dbReference type="ARBA" id="ARBA00022989"/>
    </source>
</evidence>
<gene>
    <name evidence="7" type="ORF">H6P81_009571</name>
</gene>
<comment type="caution">
    <text evidence="7">The sequence shown here is derived from an EMBL/GenBank/DDBJ whole genome shotgun (WGS) entry which is preliminary data.</text>
</comment>
<evidence type="ECO:0000313" key="8">
    <source>
        <dbReference type="Proteomes" id="UP000825729"/>
    </source>
</evidence>
<organism evidence="7 8">
    <name type="scientific">Aristolochia fimbriata</name>
    <name type="common">White veined hardy Dutchman's pipe vine</name>
    <dbReference type="NCBI Taxonomy" id="158543"/>
    <lineage>
        <taxon>Eukaryota</taxon>
        <taxon>Viridiplantae</taxon>
        <taxon>Streptophyta</taxon>
        <taxon>Embryophyta</taxon>
        <taxon>Tracheophyta</taxon>
        <taxon>Spermatophyta</taxon>
        <taxon>Magnoliopsida</taxon>
        <taxon>Magnoliidae</taxon>
        <taxon>Piperales</taxon>
        <taxon>Aristolochiaceae</taxon>
        <taxon>Aristolochia</taxon>
    </lineage>
</organism>
<evidence type="ECO:0000256" key="6">
    <source>
        <dbReference type="ARBA" id="ARBA00023180"/>
    </source>
</evidence>
<dbReference type="InterPro" id="IPR044606">
    <property type="entry name" value="APRL4/6"/>
</dbReference>
<evidence type="ECO:0008006" key="9">
    <source>
        <dbReference type="Google" id="ProtNLM"/>
    </source>
</evidence>
<dbReference type="InterPro" id="IPR036249">
    <property type="entry name" value="Thioredoxin-like_sf"/>
</dbReference>
<evidence type="ECO:0000256" key="2">
    <source>
        <dbReference type="ARBA" id="ARBA00022692"/>
    </source>
</evidence>
<evidence type="ECO:0000256" key="1">
    <source>
        <dbReference type="ARBA" id="ARBA00004167"/>
    </source>
</evidence>
<name>A0AAV7ENX9_ARIFI</name>
<keyword evidence="5" id="KW-0472">Membrane</keyword>
<comment type="subcellular location">
    <subcellularLocation>
        <location evidence="1">Membrane</location>
        <topology evidence="1">Single-pass membrane protein</topology>
    </subcellularLocation>
</comment>
<evidence type="ECO:0000313" key="7">
    <source>
        <dbReference type="EMBL" id="KAG9449606.1"/>
    </source>
</evidence>
<sequence length="79" mass="9159">MDQRMPNFTVLSFLFPGIYHFAVEESSLRPSILAKYGVHGFPTLFLLNSTTRVRYRSSRTLHSLVVFYKDVTDITLFVL</sequence>
<accession>A0AAV7ENX9</accession>
<keyword evidence="3" id="KW-0732">Signal</keyword>